<evidence type="ECO:0000256" key="1">
    <source>
        <dbReference type="SAM" id="MobiDB-lite"/>
    </source>
</evidence>
<geneLocation type="plasmid" evidence="2 3">
    <name>pTT6-5</name>
</geneLocation>
<reference evidence="2" key="1">
    <citation type="submission" date="2021-02" db="EMBL/GenBank/DDBJ databases">
        <title>Skermanella TT6 skin isolate.</title>
        <authorList>
            <person name="Lee K."/>
            <person name="Ganzorig M."/>
        </authorList>
    </citation>
    <scope>NUCLEOTIDE SEQUENCE</scope>
    <source>
        <strain evidence="2">TT6</strain>
    </source>
</reference>
<accession>A0ABX7BI38</accession>
<protein>
    <recommendedName>
        <fullName evidence="4">BrnA antitoxin of type II toxin-antitoxin system</fullName>
    </recommendedName>
</protein>
<feature type="region of interest" description="Disordered" evidence="1">
    <location>
        <begin position="99"/>
        <end position="132"/>
    </location>
</feature>
<evidence type="ECO:0000313" key="2">
    <source>
        <dbReference type="EMBL" id="QQP94034.1"/>
    </source>
</evidence>
<name>A0ABX7BI38_9PROT</name>
<keyword evidence="2" id="KW-0614">Plasmid</keyword>
<dbReference type="Proteomes" id="UP000595197">
    <property type="component" value="Plasmid pTT6-5"/>
</dbReference>
<evidence type="ECO:0000313" key="3">
    <source>
        <dbReference type="Proteomes" id="UP000595197"/>
    </source>
</evidence>
<gene>
    <name evidence="2" type="ORF">IGS68_35070</name>
</gene>
<organism evidence="2 3">
    <name type="scientific">Skermanella cutis</name>
    <dbReference type="NCBI Taxonomy" id="2775420"/>
    <lineage>
        <taxon>Bacteria</taxon>
        <taxon>Pseudomonadati</taxon>
        <taxon>Pseudomonadota</taxon>
        <taxon>Alphaproteobacteria</taxon>
        <taxon>Rhodospirillales</taxon>
        <taxon>Azospirillaceae</taxon>
        <taxon>Skermanella</taxon>
    </lineage>
</organism>
<evidence type="ECO:0008006" key="4">
    <source>
        <dbReference type="Google" id="ProtNLM"/>
    </source>
</evidence>
<sequence>MPQRDDRVSRRFGKLPDRLWETLGRNPGRACEEVLTKFFEARKRGETFPPFPASPDSGKPRTVWLEPEISKELDAVADATRSNFTSVLLAAFRYQLGDEAIQPDPDDQSGPPRRQGPRRKTIRTAPESYAFV</sequence>
<proteinExistence type="predicted"/>
<dbReference type="EMBL" id="CP067425">
    <property type="protein sequence ID" value="QQP94034.1"/>
    <property type="molecule type" value="Genomic_DNA"/>
</dbReference>
<dbReference type="RefSeq" id="WP_201083928.1">
    <property type="nucleotide sequence ID" value="NZ_CP067425.2"/>
</dbReference>
<keyword evidence="3" id="KW-1185">Reference proteome</keyword>